<feature type="transmembrane region" description="Helical" evidence="1">
    <location>
        <begin position="42"/>
        <end position="63"/>
    </location>
</feature>
<accession>B5CRN6</accession>
<dbReference type="eggNOG" id="ENOG502ZKG3">
    <property type="taxonomic scope" value="Bacteria"/>
</dbReference>
<keyword evidence="1" id="KW-1133">Transmembrane helix</keyword>
<protein>
    <submittedName>
        <fullName evidence="2">Uncharacterized protein</fullName>
    </submittedName>
</protein>
<keyword evidence="1" id="KW-0812">Transmembrane</keyword>
<proteinExistence type="predicted"/>
<feature type="transmembrane region" description="Helical" evidence="1">
    <location>
        <begin position="111"/>
        <end position="129"/>
    </location>
</feature>
<dbReference type="EMBL" id="ABOU02000048">
    <property type="protein sequence ID" value="EDY31974.1"/>
    <property type="molecule type" value="Genomic_DNA"/>
</dbReference>
<organism evidence="2 3">
    <name type="scientific">[Ruminococcus] lactaris ATCC 29176</name>
    <dbReference type="NCBI Taxonomy" id="471875"/>
    <lineage>
        <taxon>Bacteria</taxon>
        <taxon>Bacillati</taxon>
        <taxon>Bacillota</taxon>
        <taxon>Clostridia</taxon>
        <taxon>Lachnospirales</taxon>
        <taxon>Lachnospiraceae</taxon>
        <taxon>Mediterraneibacter</taxon>
    </lineage>
</organism>
<keyword evidence="1" id="KW-0472">Membrane</keyword>
<evidence type="ECO:0000313" key="3">
    <source>
        <dbReference type="Proteomes" id="UP000003254"/>
    </source>
</evidence>
<gene>
    <name evidence="2" type="ORF">RUMLAC_02137</name>
</gene>
<evidence type="ECO:0000313" key="2">
    <source>
        <dbReference type="EMBL" id="EDY31974.1"/>
    </source>
</evidence>
<reference evidence="2 3" key="1">
    <citation type="submission" date="2008-08" db="EMBL/GenBank/DDBJ databases">
        <title>Draft genome sequence of Ruminococcus lactaris ATCC 29176.</title>
        <authorList>
            <person name="Sudarsanam P."/>
            <person name="Ley R."/>
            <person name="Guruge J."/>
            <person name="Turnbaugh P.J."/>
            <person name="Mahowald M."/>
            <person name="Liep D."/>
            <person name="Gordon J."/>
        </authorList>
    </citation>
    <scope>NUCLEOTIDE SEQUENCE [LARGE SCALE GENOMIC DNA]</scope>
    <source>
        <strain evidence="2 3">ATCC 29176</strain>
    </source>
</reference>
<feature type="transmembrane region" description="Helical" evidence="1">
    <location>
        <begin position="84"/>
        <end position="105"/>
    </location>
</feature>
<keyword evidence="3" id="KW-1185">Reference proteome</keyword>
<sequence length="135" mass="14969">MEIMNKKEPMSLSEHYNLRYTLNGVVWLIYAVINLLPNNIVTKVLCIVALIMAIITSCIALFVKADADDEMSILHISKAKAMTLDITVSLFLIIGVGSVVLGNMVVNIAKLYPFVIGVVQLLTGILFWLEERTSD</sequence>
<dbReference type="HOGENOM" id="CLU_1915588_0_0_9"/>
<dbReference type="AlphaFoldDB" id="B5CRN6"/>
<feature type="transmembrane region" description="Helical" evidence="1">
    <location>
        <begin position="20"/>
        <end position="36"/>
    </location>
</feature>
<dbReference type="Proteomes" id="UP000003254">
    <property type="component" value="Unassembled WGS sequence"/>
</dbReference>
<evidence type="ECO:0000256" key="1">
    <source>
        <dbReference type="SAM" id="Phobius"/>
    </source>
</evidence>
<reference evidence="2 3" key="2">
    <citation type="submission" date="2008-08" db="EMBL/GenBank/DDBJ databases">
        <authorList>
            <person name="Fulton L."/>
            <person name="Clifton S."/>
            <person name="Fulton B."/>
            <person name="Xu J."/>
            <person name="Minx P."/>
            <person name="Pepin K.H."/>
            <person name="Johnson M."/>
            <person name="Bhonagiri V."/>
            <person name="Nash W.E."/>
            <person name="Mardis E.R."/>
            <person name="Wilson R.K."/>
        </authorList>
    </citation>
    <scope>NUCLEOTIDE SEQUENCE [LARGE SCALE GENOMIC DNA]</scope>
    <source>
        <strain evidence="2 3">ATCC 29176</strain>
    </source>
</reference>
<name>B5CRN6_9FIRM</name>
<comment type="caution">
    <text evidence="2">The sequence shown here is derived from an EMBL/GenBank/DDBJ whole genome shotgun (WGS) entry which is preliminary data.</text>
</comment>